<feature type="domain" description="Glycosyl transferase family 1" evidence="1">
    <location>
        <begin position="188"/>
        <end position="356"/>
    </location>
</feature>
<dbReference type="RefSeq" id="WP_092544263.1">
    <property type="nucleotide sequence ID" value="NZ_FOKV01000008.1"/>
</dbReference>
<dbReference type="Pfam" id="PF00534">
    <property type="entry name" value="Glycos_transf_1"/>
    <property type="match status" value="1"/>
</dbReference>
<evidence type="ECO:0000259" key="2">
    <source>
        <dbReference type="Pfam" id="PF13439"/>
    </source>
</evidence>
<dbReference type="EMBL" id="FOKV01000008">
    <property type="protein sequence ID" value="SFC74369.1"/>
    <property type="molecule type" value="Genomic_DNA"/>
</dbReference>
<dbReference type="AlphaFoldDB" id="A0A1I1LMV1"/>
<sequence>MHIGFLTPEYPHPKISHSGGLGSSLQNLVLSLQAQGVTISVFVYGQKEDTEFEENDIHFYCIKQKTYKIGGFYCYRKYINKRLNNCIQHTNIDVLEVPDWTGITAFMNFSVPVVMRFHGSDTYFCHLEKRPQKFKNRFFEQQAVNNANAFIAPTTFAGNVSKELFHIKNKAIKTIHYGLNLEHFSNENPEQFEAFTILYLGTLIRKKGVLELPAIFEKVKQKYPKATLLLVGGDSADIKTGSTSTWALLQQKIQEKKLFGIEYLGKMPYSEVKNHIKNAHVCIFPSYAETLGMVTIESMALQKAVVNTNIGWAQEIIDHGKDGLLAHPADHDAFANAINKIFEDDLLREKLQKNARLKVEERFDIQKKAIENIKFYKEILASQNHD</sequence>
<feature type="domain" description="Glycosyltransferase subfamily 4-like N-terminal" evidence="2">
    <location>
        <begin position="19"/>
        <end position="182"/>
    </location>
</feature>
<reference evidence="4" key="1">
    <citation type="submission" date="2016-10" db="EMBL/GenBank/DDBJ databases">
        <authorList>
            <person name="Varghese N."/>
            <person name="Submissions S."/>
        </authorList>
    </citation>
    <scope>NUCLEOTIDE SEQUENCE [LARGE SCALE GENOMIC DNA]</scope>
    <source>
        <strain evidence="4">DSM 24499</strain>
    </source>
</reference>
<dbReference type="Pfam" id="PF13439">
    <property type="entry name" value="Glyco_transf_4"/>
    <property type="match status" value="1"/>
</dbReference>
<evidence type="ECO:0000259" key="1">
    <source>
        <dbReference type="Pfam" id="PF00534"/>
    </source>
</evidence>
<dbReference type="PANTHER" id="PTHR45947:SF14">
    <property type="entry name" value="SLL1723 PROTEIN"/>
    <property type="match status" value="1"/>
</dbReference>
<keyword evidence="4" id="KW-1185">Reference proteome</keyword>
<dbReference type="SUPFAM" id="SSF53756">
    <property type="entry name" value="UDP-Glycosyltransferase/glycogen phosphorylase"/>
    <property type="match status" value="1"/>
</dbReference>
<proteinExistence type="predicted"/>
<protein>
    <submittedName>
        <fullName evidence="3">Glycosyltransferase involved in cell wall bisynthesis</fullName>
    </submittedName>
</protein>
<dbReference type="STRING" id="1334022.SAMN04487907_10872"/>
<accession>A0A1I1LMV1</accession>
<dbReference type="GO" id="GO:0016757">
    <property type="term" value="F:glycosyltransferase activity"/>
    <property type="evidence" value="ECO:0007669"/>
    <property type="project" value="InterPro"/>
</dbReference>
<dbReference type="PANTHER" id="PTHR45947">
    <property type="entry name" value="SULFOQUINOVOSYL TRANSFERASE SQD2"/>
    <property type="match status" value="1"/>
</dbReference>
<gene>
    <name evidence="3" type="ORF">SAMN04487907_10872</name>
</gene>
<name>A0A1I1LMV1_9FLAO</name>
<keyword evidence="3" id="KW-0808">Transferase</keyword>
<organism evidence="3 4">
    <name type="scientific">Zunongwangia mangrovi</name>
    <dbReference type="NCBI Taxonomy" id="1334022"/>
    <lineage>
        <taxon>Bacteria</taxon>
        <taxon>Pseudomonadati</taxon>
        <taxon>Bacteroidota</taxon>
        <taxon>Flavobacteriia</taxon>
        <taxon>Flavobacteriales</taxon>
        <taxon>Flavobacteriaceae</taxon>
        <taxon>Zunongwangia</taxon>
    </lineage>
</organism>
<dbReference type="OrthoDB" id="502646at2"/>
<evidence type="ECO:0000313" key="3">
    <source>
        <dbReference type="EMBL" id="SFC74369.1"/>
    </source>
</evidence>
<dbReference type="InterPro" id="IPR001296">
    <property type="entry name" value="Glyco_trans_1"/>
</dbReference>
<evidence type="ECO:0000313" key="4">
    <source>
        <dbReference type="Proteomes" id="UP000199438"/>
    </source>
</evidence>
<dbReference type="Gene3D" id="3.40.50.2000">
    <property type="entry name" value="Glycogen Phosphorylase B"/>
    <property type="match status" value="2"/>
</dbReference>
<dbReference type="CDD" id="cd03801">
    <property type="entry name" value="GT4_PimA-like"/>
    <property type="match status" value="1"/>
</dbReference>
<dbReference type="Proteomes" id="UP000199438">
    <property type="component" value="Unassembled WGS sequence"/>
</dbReference>
<dbReference type="InterPro" id="IPR028098">
    <property type="entry name" value="Glyco_trans_4-like_N"/>
</dbReference>
<dbReference type="InterPro" id="IPR050194">
    <property type="entry name" value="Glycosyltransferase_grp1"/>
</dbReference>